<evidence type="ECO:0008006" key="3">
    <source>
        <dbReference type="Google" id="ProtNLM"/>
    </source>
</evidence>
<keyword evidence="2" id="KW-1185">Reference proteome</keyword>
<protein>
    <recommendedName>
        <fullName evidence="3">Secreted protein</fullName>
    </recommendedName>
</protein>
<name>A0ABY1MMI1_9PROT</name>
<dbReference type="EMBL" id="LT841305">
    <property type="protein sequence ID" value="SMH64991.1"/>
    <property type="molecule type" value="Genomic_DNA"/>
</dbReference>
<evidence type="ECO:0000313" key="2">
    <source>
        <dbReference type="Proteomes" id="UP000193925"/>
    </source>
</evidence>
<gene>
    <name evidence="1" type="ORF">AFERRI_11025</name>
</gene>
<reference evidence="1 2" key="1">
    <citation type="submission" date="2017-03" db="EMBL/GenBank/DDBJ databases">
        <authorList>
            <person name="Regsiter A."/>
            <person name="William W."/>
        </authorList>
    </citation>
    <scope>NUCLEOTIDE SEQUENCE [LARGE SCALE GENOMIC DNA]</scope>
    <source>
        <strain evidence="1">PRJEB5721</strain>
    </source>
</reference>
<dbReference type="Proteomes" id="UP000193925">
    <property type="component" value="Chromosome AFERRI"/>
</dbReference>
<proteinExistence type="predicted"/>
<sequence>MPATLPTNRATLSTSALASCAASPCASTPYERSSNGFGFLHSIVSCHGRQLYAVRHLFIARAHFPHKLEVVNHSALGGDCIQAPPQFRISRKVCGFRGKLEIPFTLETFLLY</sequence>
<evidence type="ECO:0000313" key="1">
    <source>
        <dbReference type="EMBL" id="SMH64991.1"/>
    </source>
</evidence>
<accession>A0ABY1MMI1</accession>
<organism evidence="1 2">
    <name type="scientific">Acidithiobacillus ferrivorans</name>
    <dbReference type="NCBI Taxonomy" id="160808"/>
    <lineage>
        <taxon>Bacteria</taxon>
        <taxon>Pseudomonadati</taxon>
        <taxon>Pseudomonadota</taxon>
        <taxon>Acidithiobacillia</taxon>
        <taxon>Acidithiobacillales</taxon>
        <taxon>Acidithiobacillaceae</taxon>
        <taxon>Acidithiobacillus</taxon>
    </lineage>
</organism>